<evidence type="ECO:0000313" key="2">
    <source>
        <dbReference type="Proteomes" id="UP001164539"/>
    </source>
</evidence>
<keyword evidence="2" id="KW-1185">Reference proteome</keyword>
<evidence type="ECO:0000313" key="1">
    <source>
        <dbReference type="EMBL" id="KAJ4716389.1"/>
    </source>
</evidence>
<name>A0ACC1Y067_MELAZ</name>
<protein>
    <submittedName>
        <fullName evidence="1">Phox-associated domain,Sorting nexin</fullName>
    </submittedName>
</protein>
<organism evidence="1 2">
    <name type="scientific">Melia azedarach</name>
    <name type="common">Chinaberry tree</name>
    <dbReference type="NCBI Taxonomy" id="155640"/>
    <lineage>
        <taxon>Eukaryota</taxon>
        <taxon>Viridiplantae</taxon>
        <taxon>Streptophyta</taxon>
        <taxon>Embryophyta</taxon>
        <taxon>Tracheophyta</taxon>
        <taxon>Spermatophyta</taxon>
        <taxon>Magnoliopsida</taxon>
        <taxon>eudicotyledons</taxon>
        <taxon>Gunneridae</taxon>
        <taxon>Pentapetalae</taxon>
        <taxon>rosids</taxon>
        <taxon>malvids</taxon>
        <taxon>Sapindales</taxon>
        <taxon>Meliaceae</taxon>
        <taxon>Melia</taxon>
    </lineage>
</organism>
<proteinExistence type="predicted"/>
<dbReference type="Proteomes" id="UP001164539">
    <property type="component" value="Chromosome 6"/>
</dbReference>
<reference evidence="1 2" key="1">
    <citation type="journal article" date="2023" name="Science">
        <title>Complex scaffold remodeling in plant triterpene biosynthesis.</title>
        <authorList>
            <person name="De La Pena R."/>
            <person name="Hodgson H."/>
            <person name="Liu J.C."/>
            <person name="Stephenson M.J."/>
            <person name="Martin A.C."/>
            <person name="Owen C."/>
            <person name="Harkess A."/>
            <person name="Leebens-Mack J."/>
            <person name="Jimenez L.E."/>
            <person name="Osbourn A."/>
            <person name="Sattely E.S."/>
        </authorList>
    </citation>
    <scope>NUCLEOTIDE SEQUENCE [LARGE SCALE GENOMIC DNA]</scope>
    <source>
        <strain evidence="2">cv. JPN11</strain>
        <tissue evidence="1">Leaf</tissue>
    </source>
</reference>
<sequence>MKAIDTIQDLIEEAKVRTVWWALLIFSVCYFLSHTSTSMWMNLPISILLVCALRILSKEVEFSWKVKAVRSPTYLSLLEKKQLSANDSRLSNAPTPQKWKRKIDSLIVEAAVNEFIDKILKDFVVDLWYSDITPDREAPELMRSIIMDAIGEISGRVKAINLVDLLTRDIVDLIGDHLDLFRRNQAAIGVDVMRTLSSEERDERLKYHLMASKELHPALISPESEYKVLQRIMSGVLAVVLRPREAQSPIVRTIARELLTCLVMQPVMNLASPMSINELIEVVLLSMRDDRNKEVSGDQSAGGVHNGDSASRKRSSLHNQGADMTLTTVADQKEMSLAVDTNQEEPMHLRAAEWAQMLEALTQRRTEVLTPENLENMWTKGRHYKKKEQKNMKTGVQEHVVKGSGINSALPTSNMGKEMLTNRTGLSAGTEEKAIVKLTPGLSLDAQISDGKKNETQLQQNFDKSSSFDGGHVNVLSNTNNAGDDGNKSRLKRSSSTSALKVQSDSEKAFTGDVEGPIIAEFYSPDFGRHSEEYRHKNASDVMLRGEGQHGPKLKCRVMGAYFEKLGSKSFAVYSIAVTDSENRTWFVKRRYRNFERLHRHLKEIPNYTLHLPPKRIFSSSTEDAFVHQRCIQLDKYLQDLLSIANVAEQHEVWDFLSVSSKNYSFGKSSSVMRTLAVNVDDAVDDIVRQFKGVSDGLMRKVVGSSPTGEASSSISNRNLSWHSDEISKHVIRQSTSETVNSFSDNDEGDKDGSYDHQEVTSVAQGTGWHSDNELNSKGFPPRVMKRREETRNLGAEKKVSLAAKSEGSGLHGLPAASSSPVPRHLEDPIGMPPEWTPPNVSVPLLNLVDKIFQLKRRGWLRRQVFWISKQILQLVMEDAIDDWLLRQIYWLRREDIIAQGIRWFQDVLWPGGTFFTKLRNLQSEVYDDQPNLNAFQAISQVGGGKVLKPGSFEEQLEAARRASDVKKMLFDGAPTALVSLIGSNQYKRCARDIYYFTQSTICVKQLAYGILELLLLSAFPELRDLMLNLHEKMFVPAA</sequence>
<accession>A0ACC1Y067</accession>
<comment type="caution">
    <text evidence="1">The sequence shown here is derived from an EMBL/GenBank/DDBJ whole genome shotgun (WGS) entry which is preliminary data.</text>
</comment>
<dbReference type="EMBL" id="CM051399">
    <property type="protein sequence ID" value="KAJ4716389.1"/>
    <property type="molecule type" value="Genomic_DNA"/>
</dbReference>
<gene>
    <name evidence="1" type="ORF">OWV82_011413</name>
</gene>